<evidence type="ECO:0000313" key="4">
    <source>
        <dbReference type="EMBL" id="ORY15362.1"/>
    </source>
</evidence>
<gene>
    <name evidence="4" type="ORF">LY90DRAFT_177398</name>
</gene>
<organism evidence="4 5">
    <name type="scientific">Neocallimastix californiae</name>
    <dbReference type="NCBI Taxonomy" id="1754190"/>
    <lineage>
        <taxon>Eukaryota</taxon>
        <taxon>Fungi</taxon>
        <taxon>Fungi incertae sedis</taxon>
        <taxon>Chytridiomycota</taxon>
        <taxon>Chytridiomycota incertae sedis</taxon>
        <taxon>Neocallimastigomycetes</taxon>
        <taxon>Neocallimastigales</taxon>
        <taxon>Neocallimastigaceae</taxon>
        <taxon>Neocallimastix</taxon>
    </lineage>
</organism>
<keyword evidence="3" id="KW-0732">Signal</keyword>
<evidence type="ECO:0000313" key="5">
    <source>
        <dbReference type="Proteomes" id="UP000193920"/>
    </source>
</evidence>
<feature type="region of interest" description="Disordered" evidence="1">
    <location>
        <begin position="95"/>
        <end position="190"/>
    </location>
</feature>
<proteinExistence type="predicted"/>
<comment type="caution">
    <text evidence="4">The sequence shown here is derived from an EMBL/GenBank/DDBJ whole genome shotgun (WGS) entry which is preliminary data.</text>
</comment>
<dbReference type="Proteomes" id="UP000193920">
    <property type="component" value="Unassembled WGS sequence"/>
</dbReference>
<evidence type="ECO:0000256" key="1">
    <source>
        <dbReference type="SAM" id="MobiDB-lite"/>
    </source>
</evidence>
<dbReference type="OrthoDB" id="5597238at2759"/>
<evidence type="ECO:0000256" key="3">
    <source>
        <dbReference type="SAM" id="SignalP"/>
    </source>
</evidence>
<keyword evidence="2" id="KW-0472">Membrane</keyword>
<feature type="chain" id="PRO_5013390763" description="Extracellular membrane protein CFEM domain-containing protein" evidence="3">
    <location>
        <begin position="19"/>
        <end position="230"/>
    </location>
</feature>
<keyword evidence="5" id="KW-1185">Reference proteome</keyword>
<keyword evidence="2" id="KW-0812">Transmembrane</keyword>
<evidence type="ECO:0008006" key="6">
    <source>
        <dbReference type="Google" id="ProtNLM"/>
    </source>
</evidence>
<dbReference type="EMBL" id="MCOG01000341">
    <property type="protein sequence ID" value="ORY15362.1"/>
    <property type="molecule type" value="Genomic_DNA"/>
</dbReference>
<evidence type="ECO:0000256" key="2">
    <source>
        <dbReference type="SAM" id="Phobius"/>
    </source>
</evidence>
<accession>A0A1Y1ZYP6</accession>
<protein>
    <recommendedName>
        <fullName evidence="6">Extracellular membrane protein CFEM domain-containing protein</fullName>
    </recommendedName>
</protein>
<name>A0A1Y1ZYP6_9FUNG</name>
<feature type="compositionally biased region" description="Low complexity" evidence="1">
    <location>
        <begin position="98"/>
        <end position="177"/>
    </location>
</feature>
<sequence>MNKLILLVQLLFVCGIYCYSTPEECLIELNCNDDVNCVASCYNVPSPDNNSVTKTADCQNGCLAKYPNNLPTDWENLNQCYLDCVQNNYFHSPAGQVSSTNSNTDSNTSSTSTTTENTSINDDDNNNSSIKVNDTSNTNTNTTNIDISTNNTNTNSTNTNSDSLNSNTNTNSTINTNIGKTNQTSNGHPINATDHLPNVLIEENSFIPRYSLNQTLITIALIFIIYITFN</sequence>
<feature type="compositionally biased region" description="Polar residues" evidence="1">
    <location>
        <begin position="178"/>
        <end position="188"/>
    </location>
</feature>
<keyword evidence="2" id="KW-1133">Transmembrane helix</keyword>
<reference evidence="4 5" key="1">
    <citation type="submission" date="2016-08" db="EMBL/GenBank/DDBJ databases">
        <title>A Parts List for Fungal Cellulosomes Revealed by Comparative Genomics.</title>
        <authorList>
            <consortium name="DOE Joint Genome Institute"/>
            <person name="Haitjema C.H."/>
            <person name="Gilmore S.P."/>
            <person name="Henske J.K."/>
            <person name="Solomon K.V."/>
            <person name="De Groot R."/>
            <person name="Kuo A."/>
            <person name="Mondo S.J."/>
            <person name="Salamov A.A."/>
            <person name="Labutti K."/>
            <person name="Zhao Z."/>
            <person name="Chiniquy J."/>
            <person name="Barry K."/>
            <person name="Brewer H.M."/>
            <person name="Purvine S.O."/>
            <person name="Wright A.T."/>
            <person name="Boxma B."/>
            <person name="Van Alen T."/>
            <person name="Hackstein J.H."/>
            <person name="Baker S.E."/>
            <person name="Grigoriev I.V."/>
            <person name="O'Malley M.A."/>
        </authorList>
    </citation>
    <scope>NUCLEOTIDE SEQUENCE [LARGE SCALE GENOMIC DNA]</scope>
    <source>
        <strain evidence="4 5">G1</strain>
    </source>
</reference>
<dbReference type="AlphaFoldDB" id="A0A1Y1ZYP6"/>
<feature type="signal peptide" evidence="3">
    <location>
        <begin position="1"/>
        <end position="18"/>
    </location>
</feature>
<feature type="transmembrane region" description="Helical" evidence="2">
    <location>
        <begin position="210"/>
        <end position="229"/>
    </location>
</feature>